<dbReference type="AlphaFoldDB" id="A0A6P2DHS0"/>
<dbReference type="GO" id="GO:0003677">
    <property type="term" value="F:DNA binding"/>
    <property type="evidence" value="ECO:0007669"/>
    <property type="project" value="InterPro"/>
</dbReference>
<dbReference type="GO" id="GO:0032259">
    <property type="term" value="P:methylation"/>
    <property type="evidence" value="ECO:0007669"/>
    <property type="project" value="UniProtKB-KW"/>
</dbReference>
<dbReference type="EC" id="2.1.1.72" evidence="2"/>
<dbReference type="InterPro" id="IPR003356">
    <property type="entry name" value="DNA_methylase_A-5"/>
</dbReference>
<dbReference type="EMBL" id="LR593886">
    <property type="protein sequence ID" value="VTS01317.1"/>
    <property type="molecule type" value="Genomic_DNA"/>
</dbReference>
<proteinExistence type="inferred from homology"/>
<sequence>MILANPPYSIKKWDRAKWDADPYGRNTLGTPPQGRADYAFLQHILASLKPKTGRCSILFPHGVLFRDEEQAMREKLLDTDFVECVLGLGPNLFYGSPMEACILICRTGKPKARKDKVLFINAVNEVTRERSQSFLKPDHIERIINAYRAFKDEDGFCRVATREEIRTNHANLNIPLYVKTTGAGTTATRETLAQAIADWRSSSQQLILSLDSLIAKLEEVPARDRDAR</sequence>
<accession>A0A6P2DHS0</accession>
<dbReference type="KEGG" id="gms:SOIL9_78900"/>
<name>A0A6P2DHS0_9BACT</name>
<dbReference type="PROSITE" id="PS00092">
    <property type="entry name" value="N6_MTASE"/>
    <property type="match status" value="1"/>
</dbReference>
<dbReference type="GO" id="GO:0008170">
    <property type="term" value="F:N-methyltransferase activity"/>
    <property type="evidence" value="ECO:0007669"/>
    <property type="project" value="InterPro"/>
</dbReference>
<dbReference type="Proteomes" id="UP000464178">
    <property type="component" value="Chromosome"/>
</dbReference>
<evidence type="ECO:0000256" key="2">
    <source>
        <dbReference type="ARBA" id="ARBA00011900"/>
    </source>
</evidence>
<evidence type="ECO:0000313" key="9">
    <source>
        <dbReference type="EMBL" id="VTS01317.1"/>
    </source>
</evidence>
<dbReference type="PANTHER" id="PTHR42933:SF3">
    <property type="entry name" value="TYPE I RESTRICTION ENZYME MJAVIII METHYLASE SUBUNIT"/>
    <property type="match status" value="1"/>
</dbReference>
<evidence type="ECO:0000256" key="4">
    <source>
        <dbReference type="ARBA" id="ARBA00022679"/>
    </source>
</evidence>
<gene>
    <name evidence="9" type="ORF">SOIL9_78900</name>
</gene>
<dbReference type="Gene3D" id="3.40.50.150">
    <property type="entry name" value="Vaccinia Virus protein VP39"/>
    <property type="match status" value="1"/>
</dbReference>
<keyword evidence="3 9" id="KW-0489">Methyltransferase</keyword>
<dbReference type="Pfam" id="PF02384">
    <property type="entry name" value="N6_Mtase"/>
    <property type="match status" value="1"/>
</dbReference>
<dbReference type="InterPro" id="IPR051537">
    <property type="entry name" value="DNA_Adenine_Mtase"/>
</dbReference>
<evidence type="ECO:0000256" key="6">
    <source>
        <dbReference type="ARBA" id="ARBA00022747"/>
    </source>
</evidence>
<evidence type="ECO:0000256" key="7">
    <source>
        <dbReference type="ARBA" id="ARBA00047942"/>
    </source>
</evidence>
<reference evidence="9 10" key="1">
    <citation type="submission" date="2019-05" db="EMBL/GenBank/DDBJ databases">
        <authorList>
            <consortium name="Science for Life Laboratories"/>
        </authorList>
    </citation>
    <scope>NUCLEOTIDE SEQUENCE [LARGE SCALE GENOMIC DNA]</scope>
    <source>
        <strain evidence="9">Soil9</strain>
    </source>
</reference>
<keyword evidence="10" id="KW-1185">Reference proteome</keyword>
<evidence type="ECO:0000256" key="3">
    <source>
        <dbReference type="ARBA" id="ARBA00022603"/>
    </source>
</evidence>
<comment type="catalytic activity">
    <reaction evidence="7">
        <text>a 2'-deoxyadenosine in DNA + S-adenosyl-L-methionine = an N(6)-methyl-2'-deoxyadenosine in DNA + S-adenosyl-L-homocysteine + H(+)</text>
        <dbReference type="Rhea" id="RHEA:15197"/>
        <dbReference type="Rhea" id="RHEA-COMP:12418"/>
        <dbReference type="Rhea" id="RHEA-COMP:12419"/>
        <dbReference type="ChEBI" id="CHEBI:15378"/>
        <dbReference type="ChEBI" id="CHEBI:57856"/>
        <dbReference type="ChEBI" id="CHEBI:59789"/>
        <dbReference type="ChEBI" id="CHEBI:90615"/>
        <dbReference type="ChEBI" id="CHEBI:90616"/>
        <dbReference type="EC" id="2.1.1.72"/>
    </reaction>
</comment>
<evidence type="ECO:0000313" key="10">
    <source>
        <dbReference type="Proteomes" id="UP000464178"/>
    </source>
</evidence>
<dbReference type="GO" id="GO:0009307">
    <property type="term" value="P:DNA restriction-modification system"/>
    <property type="evidence" value="ECO:0007669"/>
    <property type="project" value="UniProtKB-KW"/>
</dbReference>
<dbReference type="PANTHER" id="PTHR42933">
    <property type="entry name" value="SLR6095 PROTEIN"/>
    <property type="match status" value="1"/>
</dbReference>
<keyword evidence="4 9" id="KW-0808">Transferase</keyword>
<protein>
    <recommendedName>
        <fullName evidence="2">site-specific DNA-methyltransferase (adenine-specific)</fullName>
        <ecNumber evidence="2">2.1.1.72</ecNumber>
    </recommendedName>
</protein>
<comment type="similarity">
    <text evidence="1">Belongs to the N(4)/N(6)-methyltransferase family.</text>
</comment>
<evidence type="ECO:0000259" key="8">
    <source>
        <dbReference type="Pfam" id="PF02384"/>
    </source>
</evidence>
<dbReference type="SUPFAM" id="SSF53335">
    <property type="entry name" value="S-adenosyl-L-methionine-dependent methyltransferases"/>
    <property type="match status" value="1"/>
</dbReference>
<dbReference type="InterPro" id="IPR002052">
    <property type="entry name" value="DNA_methylase_N6_adenine_CS"/>
</dbReference>
<feature type="domain" description="DNA methylase adenine-specific" evidence="8">
    <location>
        <begin position="1"/>
        <end position="181"/>
    </location>
</feature>
<dbReference type="RefSeq" id="WP_162672417.1">
    <property type="nucleotide sequence ID" value="NZ_LR593886.1"/>
</dbReference>
<dbReference type="InterPro" id="IPR029063">
    <property type="entry name" value="SAM-dependent_MTases_sf"/>
</dbReference>
<organism evidence="9 10">
    <name type="scientific">Gemmata massiliana</name>
    <dbReference type="NCBI Taxonomy" id="1210884"/>
    <lineage>
        <taxon>Bacteria</taxon>
        <taxon>Pseudomonadati</taxon>
        <taxon>Planctomycetota</taxon>
        <taxon>Planctomycetia</taxon>
        <taxon>Gemmatales</taxon>
        <taxon>Gemmataceae</taxon>
        <taxon>Gemmata</taxon>
    </lineage>
</organism>
<keyword evidence="5" id="KW-0949">S-adenosyl-L-methionine</keyword>
<dbReference type="GO" id="GO:0009007">
    <property type="term" value="F:site-specific DNA-methyltransferase (adenine-specific) activity"/>
    <property type="evidence" value="ECO:0007669"/>
    <property type="project" value="UniProtKB-EC"/>
</dbReference>
<evidence type="ECO:0000256" key="1">
    <source>
        <dbReference type="ARBA" id="ARBA00006594"/>
    </source>
</evidence>
<evidence type="ECO:0000256" key="5">
    <source>
        <dbReference type="ARBA" id="ARBA00022691"/>
    </source>
</evidence>
<keyword evidence="6" id="KW-0680">Restriction system</keyword>